<dbReference type="GO" id="GO:0009398">
    <property type="term" value="P:FMN biosynthetic process"/>
    <property type="evidence" value="ECO:0007669"/>
    <property type="project" value="UniProtKB-UniPathway"/>
</dbReference>
<dbReference type="Proteomes" id="UP000325440">
    <property type="component" value="Unassembled WGS sequence"/>
</dbReference>
<dbReference type="GO" id="GO:0009231">
    <property type="term" value="P:riboflavin biosynthetic process"/>
    <property type="evidence" value="ECO:0007669"/>
    <property type="project" value="InterPro"/>
</dbReference>
<evidence type="ECO:0000256" key="7">
    <source>
        <dbReference type="ARBA" id="ARBA00022840"/>
    </source>
</evidence>
<evidence type="ECO:0000256" key="4">
    <source>
        <dbReference type="ARBA" id="ARBA00022643"/>
    </source>
</evidence>
<keyword evidence="7" id="KW-0067">ATP-binding</keyword>
<dbReference type="GO" id="GO:0005524">
    <property type="term" value="F:ATP binding"/>
    <property type="evidence" value="ECO:0007669"/>
    <property type="project" value="UniProtKB-KW"/>
</dbReference>
<dbReference type="PANTHER" id="PTHR22749:SF6">
    <property type="entry name" value="RIBOFLAVIN KINASE"/>
    <property type="match status" value="1"/>
</dbReference>
<dbReference type="OrthoDB" id="276388at2759"/>
<comment type="pathway">
    <text evidence="1">Cofactor biosynthesis; FMN biosynthesis; FMN from riboflavin (ATP route): step 1/1.</text>
</comment>
<dbReference type="EC" id="2.7.1.26" evidence="2"/>
<proteinExistence type="predicted"/>
<keyword evidence="6" id="KW-0547">Nucleotide-binding</keyword>
<evidence type="ECO:0000256" key="1">
    <source>
        <dbReference type="ARBA" id="ARBA00005201"/>
    </source>
</evidence>
<dbReference type="SMART" id="SM00904">
    <property type="entry name" value="Flavokinase"/>
    <property type="match status" value="1"/>
</dbReference>
<dbReference type="SUPFAM" id="SSF82114">
    <property type="entry name" value="Riboflavin kinase-like"/>
    <property type="match status" value="1"/>
</dbReference>
<evidence type="ECO:0000256" key="6">
    <source>
        <dbReference type="ARBA" id="ARBA00022741"/>
    </source>
</evidence>
<keyword evidence="10" id="KW-1185">Reference proteome</keyword>
<keyword evidence="4" id="KW-0288">FMN</keyword>
<keyword evidence="5" id="KW-0808">Transferase</keyword>
<evidence type="ECO:0000313" key="10">
    <source>
        <dbReference type="Proteomes" id="UP000325440"/>
    </source>
</evidence>
<accession>A0A5E4N0T0</accession>
<evidence type="ECO:0000259" key="8">
    <source>
        <dbReference type="SMART" id="SM00904"/>
    </source>
</evidence>
<evidence type="ECO:0000256" key="3">
    <source>
        <dbReference type="ARBA" id="ARBA00022630"/>
    </source>
</evidence>
<protein>
    <recommendedName>
        <fullName evidence="2">riboflavin kinase</fullName>
        <ecNumber evidence="2">2.7.1.26</ecNumber>
    </recommendedName>
</protein>
<dbReference type="GO" id="GO:0005739">
    <property type="term" value="C:mitochondrion"/>
    <property type="evidence" value="ECO:0007669"/>
    <property type="project" value="TreeGrafter"/>
</dbReference>
<dbReference type="GO" id="GO:0008531">
    <property type="term" value="F:riboflavin kinase activity"/>
    <property type="evidence" value="ECO:0007669"/>
    <property type="project" value="UniProtKB-EC"/>
</dbReference>
<feature type="domain" description="Riboflavin kinase" evidence="8">
    <location>
        <begin position="16"/>
        <end position="142"/>
    </location>
</feature>
<evidence type="ECO:0000256" key="5">
    <source>
        <dbReference type="ARBA" id="ARBA00022679"/>
    </source>
</evidence>
<sequence>MSADFIPEIIKDDRFPYYTNGTVVKGFGRGSKKLGVPTANYDQKVINALPESMKTGVYYGWAQVENSPVEMMVMSIGWNPFFQNTERSMEIHIIKKYDKDFYGSNLKIKVVGFIRPELDFSTIEELIITIHSDIEYAKQRLTDCNKTDTYFNS</sequence>
<dbReference type="EMBL" id="CABPRJ010001449">
    <property type="protein sequence ID" value="VVC37539.1"/>
    <property type="molecule type" value="Genomic_DNA"/>
</dbReference>
<reference evidence="9 10" key="1">
    <citation type="submission" date="2019-08" db="EMBL/GenBank/DDBJ databases">
        <authorList>
            <person name="Alioto T."/>
            <person name="Alioto T."/>
            <person name="Gomez Garrido J."/>
        </authorList>
    </citation>
    <scope>NUCLEOTIDE SEQUENCE [LARGE SCALE GENOMIC DNA]</scope>
</reference>
<dbReference type="AlphaFoldDB" id="A0A5E4N0T0"/>
<dbReference type="PANTHER" id="PTHR22749">
    <property type="entry name" value="RIBOFLAVIN KINASE/FMN ADENYLYLTRANSFERASE"/>
    <property type="match status" value="1"/>
</dbReference>
<dbReference type="Gene3D" id="2.40.30.30">
    <property type="entry name" value="Riboflavin kinase-like"/>
    <property type="match status" value="1"/>
</dbReference>
<name>A0A5E4N0T0_9HEMI</name>
<gene>
    <name evidence="9" type="ORF">CINCED_3A013248</name>
</gene>
<dbReference type="InterPro" id="IPR015865">
    <property type="entry name" value="Riboflavin_kinase_bac/euk"/>
</dbReference>
<dbReference type="InterPro" id="IPR023468">
    <property type="entry name" value="Riboflavin_kinase"/>
</dbReference>
<dbReference type="Pfam" id="PF01687">
    <property type="entry name" value="Flavokinase"/>
    <property type="match status" value="1"/>
</dbReference>
<evidence type="ECO:0000256" key="2">
    <source>
        <dbReference type="ARBA" id="ARBA00012105"/>
    </source>
</evidence>
<dbReference type="UniPathway" id="UPA00276">
    <property type="reaction ID" value="UER00406"/>
</dbReference>
<organism evidence="9 10">
    <name type="scientific">Cinara cedri</name>
    <dbReference type="NCBI Taxonomy" id="506608"/>
    <lineage>
        <taxon>Eukaryota</taxon>
        <taxon>Metazoa</taxon>
        <taxon>Ecdysozoa</taxon>
        <taxon>Arthropoda</taxon>
        <taxon>Hexapoda</taxon>
        <taxon>Insecta</taxon>
        <taxon>Pterygota</taxon>
        <taxon>Neoptera</taxon>
        <taxon>Paraneoptera</taxon>
        <taxon>Hemiptera</taxon>
        <taxon>Sternorrhyncha</taxon>
        <taxon>Aphidomorpha</taxon>
        <taxon>Aphidoidea</taxon>
        <taxon>Aphididae</taxon>
        <taxon>Lachninae</taxon>
        <taxon>Cinara</taxon>
    </lineage>
</organism>
<evidence type="ECO:0000313" key="9">
    <source>
        <dbReference type="EMBL" id="VVC37539.1"/>
    </source>
</evidence>
<keyword evidence="3" id="KW-0285">Flavoprotein</keyword>
<dbReference type="InterPro" id="IPR023465">
    <property type="entry name" value="Riboflavin_kinase_dom_sf"/>
</dbReference>